<dbReference type="PANTHER" id="PTHR21624">
    <property type="entry name" value="STEROL DESATURASE-RELATED PROTEIN"/>
    <property type="match status" value="1"/>
</dbReference>
<feature type="transmembrane region" description="Helical" evidence="7">
    <location>
        <begin position="98"/>
        <end position="116"/>
    </location>
</feature>
<comment type="subcellular location">
    <subcellularLocation>
        <location evidence="1">Endomembrane system</location>
        <topology evidence="1">Multi-pass membrane protein</topology>
    </subcellularLocation>
</comment>
<evidence type="ECO:0000313" key="9">
    <source>
        <dbReference type="EMBL" id="GAA2494725.1"/>
    </source>
</evidence>
<proteinExistence type="predicted"/>
<evidence type="ECO:0000256" key="6">
    <source>
        <dbReference type="ARBA" id="ARBA00023136"/>
    </source>
</evidence>
<feature type="domain" description="Fatty acid hydroxylase" evidence="8">
    <location>
        <begin position="102"/>
        <end position="234"/>
    </location>
</feature>
<gene>
    <name evidence="9" type="ORF">GCM10009858_35980</name>
</gene>
<evidence type="ECO:0000256" key="3">
    <source>
        <dbReference type="ARBA" id="ARBA00022989"/>
    </source>
</evidence>
<reference evidence="9 10" key="1">
    <citation type="journal article" date="2019" name="Int. J. Syst. Evol. Microbiol.">
        <title>The Global Catalogue of Microorganisms (GCM) 10K type strain sequencing project: providing services to taxonomists for standard genome sequencing and annotation.</title>
        <authorList>
            <consortium name="The Broad Institute Genomics Platform"/>
            <consortium name="The Broad Institute Genome Sequencing Center for Infectious Disease"/>
            <person name="Wu L."/>
            <person name="Ma J."/>
        </authorList>
    </citation>
    <scope>NUCLEOTIDE SEQUENCE [LARGE SCALE GENOMIC DNA]</scope>
    <source>
        <strain evidence="9 10">JCM 16259</strain>
    </source>
</reference>
<protein>
    <submittedName>
        <fullName evidence="9">Sterol desaturase family protein</fullName>
    </submittedName>
</protein>
<evidence type="ECO:0000256" key="1">
    <source>
        <dbReference type="ARBA" id="ARBA00004127"/>
    </source>
</evidence>
<feature type="transmembrane region" description="Helical" evidence="7">
    <location>
        <begin position="65"/>
        <end position="86"/>
    </location>
</feature>
<dbReference type="InterPro" id="IPR006694">
    <property type="entry name" value="Fatty_acid_hydroxylase"/>
</dbReference>
<name>A0ABN3M2M5_9MICO</name>
<keyword evidence="4" id="KW-0560">Oxidoreductase</keyword>
<evidence type="ECO:0000259" key="8">
    <source>
        <dbReference type="Pfam" id="PF04116"/>
    </source>
</evidence>
<keyword evidence="6 7" id="KW-0472">Membrane</keyword>
<dbReference type="InterPro" id="IPR051689">
    <property type="entry name" value="Sterol_desaturase/TMEM195"/>
</dbReference>
<dbReference type="Pfam" id="PF04116">
    <property type="entry name" value="FA_hydroxylase"/>
    <property type="match status" value="1"/>
</dbReference>
<dbReference type="EMBL" id="BAAARE010000017">
    <property type="protein sequence ID" value="GAA2494725.1"/>
    <property type="molecule type" value="Genomic_DNA"/>
</dbReference>
<evidence type="ECO:0000256" key="5">
    <source>
        <dbReference type="ARBA" id="ARBA00023098"/>
    </source>
</evidence>
<accession>A0ABN3M2M5</accession>
<evidence type="ECO:0000256" key="2">
    <source>
        <dbReference type="ARBA" id="ARBA00022692"/>
    </source>
</evidence>
<sequence>MGLAHRLRPHPGPGDPRRLMVDIILTAIPFFIAFIVIEVVSLWFAPDDDEVGYEVRDTVTSLTMGLGSVGIGIFYKALQLLVYAALYAVTPLRLDTSLWWVWVVIFLAEDLAYYWYHRAHHEVRILWASHVVHHSSQRYNFSTALRQTWTPFGGIPFWAPLALLGVPVWAIFLQQSISLIYQFFLHTERVGKLWRPVEFVMNTPSHHRVHHGMNNAYLDRNYGGILIVWDRLFRSFEPEGDRVVYGLTKQLRTHNPLVVATHEYASIWADVRAASTWRARWGHVLRGPGWQPGT</sequence>
<comment type="caution">
    <text evidence="9">The sequence shown here is derived from an EMBL/GenBank/DDBJ whole genome shotgun (WGS) entry which is preliminary data.</text>
</comment>
<dbReference type="Proteomes" id="UP001500730">
    <property type="component" value="Unassembled WGS sequence"/>
</dbReference>
<evidence type="ECO:0000256" key="7">
    <source>
        <dbReference type="SAM" id="Phobius"/>
    </source>
</evidence>
<organism evidence="9 10">
    <name type="scientific">Terrabacter carboxydivorans</name>
    <dbReference type="NCBI Taxonomy" id="619730"/>
    <lineage>
        <taxon>Bacteria</taxon>
        <taxon>Bacillati</taxon>
        <taxon>Actinomycetota</taxon>
        <taxon>Actinomycetes</taxon>
        <taxon>Micrococcales</taxon>
        <taxon>Intrasporangiaceae</taxon>
        <taxon>Terrabacter</taxon>
    </lineage>
</organism>
<keyword evidence="10" id="KW-1185">Reference proteome</keyword>
<keyword evidence="3 7" id="KW-1133">Transmembrane helix</keyword>
<evidence type="ECO:0000256" key="4">
    <source>
        <dbReference type="ARBA" id="ARBA00023002"/>
    </source>
</evidence>
<keyword evidence="5" id="KW-0443">Lipid metabolism</keyword>
<dbReference type="PANTHER" id="PTHR21624:SF1">
    <property type="entry name" value="ALKYLGLYCEROL MONOOXYGENASE"/>
    <property type="match status" value="1"/>
</dbReference>
<evidence type="ECO:0000313" key="10">
    <source>
        <dbReference type="Proteomes" id="UP001500730"/>
    </source>
</evidence>
<feature type="transmembrane region" description="Helical" evidence="7">
    <location>
        <begin position="21"/>
        <end position="45"/>
    </location>
</feature>
<keyword evidence="2 7" id="KW-0812">Transmembrane</keyword>
<feature type="transmembrane region" description="Helical" evidence="7">
    <location>
        <begin position="155"/>
        <end position="173"/>
    </location>
</feature>